<evidence type="ECO:0000256" key="1">
    <source>
        <dbReference type="SAM" id="Phobius"/>
    </source>
</evidence>
<proteinExistence type="predicted"/>
<comment type="caution">
    <text evidence="3">The sequence shown here is derived from an EMBL/GenBank/DDBJ whole genome shotgun (WGS) entry which is preliminary data.</text>
</comment>
<gene>
    <name evidence="3" type="ORF">BTO13_05630</name>
</gene>
<evidence type="ECO:0000313" key="3">
    <source>
        <dbReference type="EMBL" id="PQJ74764.1"/>
    </source>
</evidence>
<keyword evidence="1" id="KW-0472">Membrane</keyword>
<dbReference type="GO" id="GO:0016020">
    <property type="term" value="C:membrane"/>
    <property type="evidence" value="ECO:0007669"/>
    <property type="project" value="InterPro"/>
</dbReference>
<dbReference type="SUPFAM" id="SSF103481">
    <property type="entry name" value="Multidrug resistance efflux transporter EmrE"/>
    <property type="match status" value="1"/>
</dbReference>
<keyword evidence="1" id="KW-1133">Transmembrane helix</keyword>
<dbReference type="AlphaFoldDB" id="A0A2S7WAU4"/>
<feature type="transmembrane region" description="Helical" evidence="1">
    <location>
        <begin position="235"/>
        <end position="256"/>
    </location>
</feature>
<dbReference type="OrthoDB" id="1493316at2"/>
<protein>
    <recommendedName>
        <fullName evidence="2">EamA domain-containing protein</fullName>
    </recommendedName>
</protein>
<dbReference type="EMBL" id="MSCL01000001">
    <property type="protein sequence ID" value="PQJ74764.1"/>
    <property type="molecule type" value="Genomic_DNA"/>
</dbReference>
<feature type="transmembrane region" description="Helical" evidence="1">
    <location>
        <begin position="63"/>
        <end position="81"/>
    </location>
</feature>
<evidence type="ECO:0000259" key="2">
    <source>
        <dbReference type="Pfam" id="PF00892"/>
    </source>
</evidence>
<feature type="transmembrane region" description="Helical" evidence="1">
    <location>
        <begin position="27"/>
        <end position="51"/>
    </location>
</feature>
<feature type="domain" description="EamA" evidence="2">
    <location>
        <begin position="146"/>
        <end position="279"/>
    </location>
</feature>
<keyword evidence="4" id="KW-1185">Reference proteome</keyword>
<dbReference type="InterPro" id="IPR037185">
    <property type="entry name" value="EmrE-like"/>
</dbReference>
<dbReference type="Proteomes" id="UP000237608">
    <property type="component" value="Unassembled WGS sequence"/>
</dbReference>
<name>A0A2S7WAU4_9FLAO</name>
<feature type="transmembrane region" description="Helical" evidence="1">
    <location>
        <begin position="112"/>
        <end position="134"/>
    </location>
</feature>
<feature type="transmembrane region" description="Helical" evidence="1">
    <location>
        <begin position="88"/>
        <end position="106"/>
    </location>
</feature>
<reference evidence="3 4" key="1">
    <citation type="submission" date="2016-12" db="EMBL/GenBank/DDBJ databases">
        <title>Trade-off between light-utilization and light-protection in marine flavobacteria.</title>
        <authorList>
            <person name="Kumagai Y."/>
            <person name="Yoshizawa S."/>
            <person name="Kogure K."/>
            <person name="Iwasaki W."/>
        </authorList>
    </citation>
    <scope>NUCLEOTIDE SEQUENCE [LARGE SCALE GENOMIC DNA]</scope>
    <source>
        <strain evidence="3 4">KCTC 22729</strain>
    </source>
</reference>
<organism evidence="3 4">
    <name type="scientific">Polaribacter gangjinensis</name>
    <dbReference type="NCBI Taxonomy" id="574710"/>
    <lineage>
        <taxon>Bacteria</taxon>
        <taxon>Pseudomonadati</taxon>
        <taxon>Bacteroidota</taxon>
        <taxon>Flavobacteriia</taxon>
        <taxon>Flavobacteriales</taxon>
        <taxon>Flavobacteriaceae</taxon>
    </lineage>
</organism>
<dbReference type="Pfam" id="PF00892">
    <property type="entry name" value="EamA"/>
    <property type="match status" value="1"/>
</dbReference>
<dbReference type="RefSeq" id="WP_105045911.1">
    <property type="nucleotide sequence ID" value="NZ_CP150662.1"/>
</dbReference>
<sequence length="283" mass="32343">MIYIVLGVLLFSFNNVLWKKNLTNTNVSFLVSYRAFFTSVFALLVSVLFFSNQQLTFVNFMKISLGSLFGVLGLFSMLHVIKKESLQWLGIYNLIGIVFTAVYLWIFEDLDIYKSLLGFLIIILGFTFYVFDSLNTNLKITLKQHLLLLTMILCFTISSLIHWKNLTKEIEPIFIIANQEFLVFIVGLSVTMNQYKKVDLLKLLKSRFKNTIIMSIVILCALLFSFLGLKITNPLISGLFFLASPLTTILFSSLFFKETISLKNSLSITIISIGAYILYLQTT</sequence>
<accession>A0A2S7WAU4</accession>
<evidence type="ECO:0000313" key="4">
    <source>
        <dbReference type="Proteomes" id="UP000237608"/>
    </source>
</evidence>
<dbReference type="InterPro" id="IPR000620">
    <property type="entry name" value="EamA_dom"/>
</dbReference>
<feature type="transmembrane region" description="Helical" evidence="1">
    <location>
        <begin position="265"/>
        <end position="282"/>
    </location>
</feature>
<feature type="transmembrane region" description="Helical" evidence="1">
    <location>
        <begin position="170"/>
        <end position="190"/>
    </location>
</feature>
<feature type="transmembrane region" description="Helical" evidence="1">
    <location>
        <begin position="146"/>
        <end position="164"/>
    </location>
</feature>
<feature type="transmembrane region" description="Helical" evidence="1">
    <location>
        <begin position="211"/>
        <end position="229"/>
    </location>
</feature>
<keyword evidence="1" id="KW-0812">Transmembrane</keyword>